<dbReference type="AlphaFoldDB" id="A0A562WK83"/>
<keyword evidence="2" id="KW-1185">Reference proteome</keyword>
<proteinExistence type="predicted"/>
<protein>
    <recommendedName>
        <fullName evidence="3">Methyltransferase family protein</fullName>
    </recommendedName>
</protein>
<sequence>MGKLHRLDGLVRHVLNQAPCQVFIETGTFHGESLEYAARLPFDRIHSIELSPQLHRAAADRFAYDNRITVHHGDSARVLPEVLAGLHEPALIWLDAHYCFLDSARGPVDCPLLEEVEAIVAHERAAGLEHIVLIDDYHIFGTSPSSPWLVGDDITFVPEADWSDITPERVRAGFCGGKQFHVWADTLFALPTWIQTADVAIPRDPFAEARPVAG</sequence>
<dbReference type="SUPFAM" id="SSF53335">
    <property type="entry name" value="S-adenosyl-L-methionine-dependent methyltransferases"/>
    <property type="match status" value="1"/>
</dbReference>
<accession>A0A562WK83</accession>
<evidence type="ECO:0000313" key="1">
    <source>
        <dbReference type="EMBL" id="TWJ30307.1"/>
    </source>
</evidence>
<organism evidence="1 2">
    <name type="scientific">Micromonospora sagamiensis</name>
    <dbReference type="NCBI Taxonomy" id="47875"/>
    <lineage>
        <taxon>Bacteria</taxon>
        <taxon>Bacillati</taxon>
        <taxon>Actinomycetota</taxon>
        <taxon>Actinomycetes</taxon>
        <taxon>Micromonosporales</taxon>
        <taxon>Micromonosporaceae</taxon>
        <taxon>Micromonospora</taxon>
    </lineage>
</organism>
<reference evidence="1 2" key="1">
    <citation type="submission" date="2019-07" db="EMBL/GenBank/DDBJ databases">
        <title>R&amp;d 2014.</title>
        <authorList>
            <person name="Klenk H.-P."/>
        </authorList>
    </citation>
    <scope>NUCLEOTIDE SEQUENCE [LARGE SCALE GENOMIC DNA]</scope>
    <source>
        <strain evidence="1 2">DSM 43912</strain>
    </source>
</reference>
<dbReference type="Gene3D" id="3.40.50.150">
    <property type="entry name" value="Vaccinia Virus protein VP39"/>
    <property type="match status" value="1"/>
</dbReference>
<comment type="caution">
    <text evidence="1">The sequence shown here is derived from an EMBL/GenBank/DDBJ whole genome shotgun (WGS) entry which is preliminary data.</text>
</comment>
<evidence type="ECO:0000313" key="2">
    <source>
        <dbReference type="Proteomes" id="UP000319728"/>
    </source>
</evidence>
<name>A0A562WK83_9ACTN</name>
<gene>
    <name evidence="1" type="ORF">JD81_03845</name>
</gene>
<dbReference type="Proteomes" id="UP000319728">
    <property type="component" value="Unassembled WGS sequence"/>
</dbReference>
<dbReference type="EMBL" id="VLLP01000001">
    <property type="protein sequence ID" value="TWJ30307.1"/>
    <property type="molecule type" value="Genomic_DNA"/>
</dbReference>
<dbReference type="InterPro" id="IPR029063">
    <property type="entry name" value="SAM-dependent_MTases_sf"/>
</dbReference>
<evidence type="ECO:0008006" key="3">
    <source>
        <dbReference type="Google" id="ProtNLM"/>
    </source>
</evidence>